<evidence type="ECO:0000256" key="6">
    <source>
        <dbReference type="ARBA" id="ARBA00022777"/>
    </source>
</evidence>
<evidence type="ECO:0000256" key="3">
    <source>
        <dbReference type="ARBA" id="ARBA00022527"/>
    </source>
</evidence>
<comment type="cofactor">
    <cofactor evidence="12">
        <name>Mg(2+)</name>
        <dbReference type="ChEBI" id="CHEBI:18420"/>
    </cofactor>
</comment>
<dbReference type="GO" id="GO:0004707">
    <property type="term" value="F:MAP kinase activity"/>
    <property type="evidence" value="ECO:0007669"/>
    <property type="project" value="UniProtKB-EC"/>
</dbReference>
<organism evidence="14 15">
    <name type="scientific">Pycnococcus provasolii</name>
    <dbReference type="NCBI Taxonomy" id="41880"/>
    <lineage>
        <taxon>Eukaryota</taxon>
        <taxon>Viridiplantae</taxon>
        <taxon>Chlorophyta</taxon>
        <taxon>Pseudoscourfieldiophyceae</taxon>
        <taxon>Pseudoscourfieldiales</taxon>
        <taxon>Pycnococcaceae</taxon>
        <taxon>Pycnococcus</taxon>
    </lineage>
</organism>
<dbReference type="PROSITE" id="PS00107">
    <property type="entry name" value="PROTEIN_KINASE_ATP"/>
    <property type="match status" value="1"/>
</dbReference>
<dbReference type="Gene3D" id="1.10.510.10">
    <property type="entry name" value="Transferase(Phosphotransferase) domain 1"/>
    <property type="match status" value="1"/>
</dbReference>
<keyword evidence="12" id="KW-0460">Magnesium</keyword>
<evidence type="ECO:0000256" key="10">
    <source>
        <dbReference type="PROSITE-ProRule" id="PRU10141"/>
    </source>
</evidence>
<comment type="catalytic activity">
    <reaction evidence="8 12">
        <text>L-threonyl-[protein] + ATP = O-phospho-L-threonyl-[protein] + ADP + H(+)</text>
        <dbReference type="Rhea" id="RHEA:46608"/>
        <dbReference type="Rhea" id="RHEA-COMP:11060"/>
        <dbReference type="Rhea" id="RHEA-COMP:11605"/>
        <dbReference type="ChEBI" id="CHEBI:15378"/>
        <dbReference type="ChEBI" id="CHEBI:30013"/>
        <dbReference type="ChEBI" id="CHEBI:30616"/>
        <dbReference type="ChEBI" id="CHEBI:61977"/>
        <dbReference type="ChEBI" id="CHEBI:456216"/>
        <dbReference type="EC" id="2.7.11.24"/>
    </reaction>
</comment>
<dbReference type="FunFam" id="1.10.510.10:FF:000238">
    <property type="entry name" value="Mitogen-activated protein kinase"/>
    <property type="match status" value="1"/>
</dbReference>
<dbReference type="Gene3D" id="3.30.200.20">
    <property type="entry name" value="Phosphorylase Kinase, domain 1"/>
    <property type="match status" value="1"/>
</dbReference>
<evidence type="ECO:0000313" key="15">
    <source>
        <dbReference type="Proteomes" id="UP000660262"/>
    </source>
</evidence>
<dbReference type="Pfam" id="PF00069">
    <property type="entry name" value="Pkinase"/>
    <property type="match status" value="1"/>
</dbReference>
<evidence type="ECO:0000256" key="9">
    <source>
        <dbReference type="ARBA" id="ARBA00048312"/>
    </source>
</evidence>
<protein>
    <recommendedName>
        <fullName evidence="2 12">Mitogen-activated protein kinase</fullName>
        <ecNumber evidence="2 12">2.7.11.24</ecNumber>
    </recommendedName>
</protein>
<evidence type="ECO:0000256" key="7">
    <source>
        <dbReference type="ARBA" id="ARBA00022840"/>
    </source>
</evidence>
<gene>
    <name evidence="14" type="ORF">PPROV_001120900</name>
</gene>
<evidence type="ECO:0000256" key="4">
    <source>
        <dbReference type="ARBA" id="ARBA00022679"/>
    </source>
</evidence>
<comment type="catalytic activity">
    <reaction evidence="9">
        <text>L-seryl-[protein] + ATP = O-phospho-L-seryl-[protein] + ADP + H(+)</text>
        <dbReference type="Rhea" id="RHEA:17989"/>
        <dbReference type="Rhea" id="RHEA-COMP:9863"/>
        <dbReference type="Rhea" id="RHEA-COMP:11604"/>
        <dbReference type="ChEBI" id="CHEBI:15378"/>
        <dbReference type="ChEBI" id="CHEBI:29999"/>
        <dbReference type="ChEBI" id="CHEBI:30616"/>
        <dbReference type="ChEBI" id="CHEBI:83421"/>
        <dbReference type="ChEBI" id="CHEBI:456216"/>
        <dbReference type="EC" id="2.7.11.24"/>
    </reaction>
</comment>
<evidence type="ECO:0000256" key="1">
    <source>
        <dbReference type="ARBA" id="ARBA00008832"/>
    </source>
</evidence>
<dbReference type="AlphaFoldDB" id="A0A830I446"/>
<dbReference type="InterPro" id="IPR000719">
    <property type="entry name" value="Prot_kinase_dom"/>
</dbReference>
<dbReference type="FunFam" id="3.30.200.20:FF:000166">
    <property type="entry name" value="Mitogen-activated protein kinase"/>
    <property type="match status" value="1"/>
</dbReference>
<proteinExistence type="inferred from homology"/>
<sequence>MSEEIDKHVLKKYEIQQKLGKGAYGIVWKALDKRSRETVALKKIFDAFQNATDAQRTFREIMFLQELNNHDNIIRLLNVLKAENDRDIYLVFEYQETDLHAVIRANILEEIHLRYIMYQLFRCLKYMHSASLLHRDIKPSNLLLNSECQVKVADFGLARSVSMLEQEHAGNPSLVLTDYVATRWYRAPEILLGSHKYQFAADMWSSGCILGELLKGEPIFKGSSTMNQLDKLMEWTGKPTAQDIAAINSSFAATMLQGLPPLPYPEGRGFAEMFPNAPPDAIDLISRLLTFSPDKRLTAEEALRHPFVSQFHSPADEPICEHSITLPISDDVKYSVAEYRDSLYSEIVRRKKELRRRARERDLQRAARQGVVG</sequence>
<comment type="caution">
    <text evidence="14">The sequence shown here is derived from an EMBL/GenBank/DDBJ whole genome shotgun (WGS) entry which is preliminary data.</text>
</comment>
<dbReference type="CDD" id="cd07852">
    <property type="entry name" value="STKc_MAPK15-like"/>
    <property type="match status" value="1"/>
</dbReference>
<dbReference type="GO" id="GO:0005524">
    <property type="term" value="F:ATP binding"/>
    <property type="evidence" value="ECO:0007669"/>
    <property type="project" value="UniProtKB-UniRule"/>
</dbReference>
<name>A0A830I446_9CHLO</name>
<keyword evidence="5 10" id="KW-0547">Nucleotide-binding</keyword>
<evidence type="ECO:0000256" key="2">
    <source>
        <dbReference type="ARBA" id="ARBA00012411"/>
    </source>
</evidence>
<evidence type="ECO:0000313" key="14">
    <source>
        <dbReference type="EMBL" id="GHP12481.1"/>
    </source>
</evidence>
<keyword evidence="4 12" id="KW-0808">Transferase</keyword>
<keyword evidence="15" id="KW-1185">Reference proteome</keyword>
<keyword evidence="3 11" id="KW-0723">Serine/threonine-protein kinase</keyword>
<keyword evidence="6 12" id="KW-0418">Kinase</keyword>
<dbReference type="InterPro" id="IPR050117">
    <property type="entry name" value="MAPK"/>
</dbReference>
<dbReference type="InterPro" id="IPR017441">
    <property type="entry name" value="Protein_kinase_ATP_BS"/>
</dbReference>
<dbReference type="InterPro" id="IPR003527">
    <property type="entry name" value="MAP_kinase_CS"/>
</dbReference>
<reference evidence="14" key="1">
    <citation type="submission" date="2020-10" db="EMBL/GenBank/DDBJ databases">
        <title>Unveiling of a novel bifunctional photoreceptor, Dualchrome1, isolated from a cosmopolitan green alga.</title>
        <authorList>
            <person name="Suzuki S."/>
            <person name="Kawachi M."/>
        </authorList>
    </citation>
    <scope>NUCLEOTIDE SEQUENCE</scope>
    <source>
        <strain evidence="14">NIES 2893</strain>
    </source>
</reference>
<dbReference type="PROSITE" id="PS00108">
    <property type="entry name" value="PROTEIN_KINASE_ST"/>
    <property type="match status" value="1"/>
</dbReference>
<evidence type="ECO:0000259" key="13">
    <source>
        <dbReference type="PROSITE" id="PS50011"/>
    </source>
</evidence>
<dbReference type="PANTHER" id="PTHR24055">
    <property type="entry name" value="MITOGEN-ACTIVATED PROTEIN KINASE"/>
    <property type="match status" value="1"/>
</dbReference>
<accession>A0A830I446</accession>
<comment type="similarity">
    <text evidence="12">Belongs to the protein kinase superfamily. Ser/Thr protein kinase family. MAP kinase subfamily.</text>
</comment>
<keyword evidence="7 10" id="KW-0067">ATP-binding</keyword>
<evidence type="ECO:0000256" key="12">
    <source>
        <dbReference type="RuleBase" id="RU361165"/>
    </source>
</evidence>
<evidence type="ECO:0000256" key="11">
    <source>
        <dbReference type="RuleBase" id="RU000304"/>
    </source>
</evidence>
<dbReference type="PROSITE" id="PS01351">
    <property type="entry name" value="MAPK"/>
    <property type="match status" value="1"/>
</dbReference>
<feature type="binding site" evidence="10">
    <location>
        <position position="42"/>
    </location>
    <ligand>
        <name>ATP</name>
        <dbReference type="ChEBI" id="CHEBI:30616"/>
    </ligand>
</feature>
<dbReference type="PROSITE" id="PS50011">
    <property type="entry name" value="PROTEIN_KINASE_DOM"/>
    <property type="match status" value="1"/>
</dbReference>
<dbReference type="EC" id="2.7.11.24" evidence="2 12"/>
<dbReference type="InterPro" id="IPR008271">
    <property type="entry name" value="Ser/Thr_kinase_AS"/>
</dbReference>
<comment type="activity regulation">
    <text evidence="12">Activated by threonine and tyrosine phosphorylation.</text>
</comment>
<dbReference type="SUPFAM" id="SSF56112">
    <property type="entry name" value="Protein kinase-like (PK-like)"/>
    <property type="match status" value="1"/>
</dbReference>
<dbReference type="Proteomes" id="UP000660262">
    <property type="component" value="Unassembled WGS sequence"/>
</dbReference>
<dbReference type="SMART" id="SM00220">
    <property type="entry name" value="S_TKc"/>
    <property type="match status" value="1"/>
</dbReference>
<evidence type="ECO:0000256" key="5">
    <source>
        <dbReference type="ARBA" id="ARBA00022741"/>
    </source>
</evidence>
<dbReference type="InterPro" id="IPR011009">
    <property type="entry name" value="Kinase-like_dom_sf"/>
</dbReference>
<feature type="domain" description="Protein kinase" evidence="13">
    <location>
        <begin position="13"/>
        <end position="308"/>
    </location>
</feature>
<dbReference type="OrthoDB" id="192887at2759"/>
<evidence type="ECO:0000256" key="8">
    <source>
        <dbReference type="ARBA" id="ARBA00047592"/>
    </source>
</evidence>
<comment type="similarity">
    <text evidence="1">Belongs to the protein kinase superfamily. CMGC Ser/Thr protein kinase family. MAP kinase subfamily.</text>
</comment>
<dbReference type="EMBL" id="BNJQ01000042">
    <property type="protein sequence ID" value="GHP12481.1"/>
    <property type="molecule type" value="Genomic_DNA"/>
</dbReference>